<accession>A0A4R1F5A8</accession>
<keyword evidence="2" id="KW-1003">Cell membrane</keyword>
<dbReference type="RefSeq" id="WP_131904266.1">
    <property type="nucleotide sequence ID" value="NZ_BAAAFU010000008.1"/>
</dbReference>
<evidence type="ECO:0000256" key="4">
    <source>
        <dbReference type="ARBA" id="ARBA00022692"/>
    </source>
</evidence>
<reference evidence="9 10" key="1">
    <citation type="submission" date="2019-03" db="EMBL/GenBank/DDBJ databases">
        <title>Genomic Encyclopedia of Type Strains, Phase IV (KMG-IV): sequencing the most valuable type-strain genomes for metagenomic binning, comparative biology and taxonomic classification.</title>
        <authorList>
            <person name="Goeker M."/>
        </authorList>
    </citation>
    <scope>NUCLEOTIDE SEQUENCE [LARGE SCALE GENOMIC DNA]</scope>
    <source>
        <strain evidence="9 10">DSM 24830</strain>
    </source>
</reference>
<feature type="domain" description="Mce/MlaD" evidence="8">
    <location>
        <begin position="299"/>
        <end position="393"/>
    </location>
</feature>
<comment type="caution">
    <text evidence="9">The sequence shown here is derived from an EMBL/GenBank/DDBJ whole genome shotgun (WGS) entry which is preliminary data.</text>
</comment>
<comment type="subcellular location">
    <subcellularLocation>
        <location evidence="1">Cell inner membrane</location>
    </subcellularLocation>
</comment>
<dbReference type="OrthoDB" id="9806984at2"/>
<protein>
    <submittedName>
        <fullName evidence="9">Paraquat-inducible protein B</fullName>
    </submittedName>
</protein>
<evidence type="ECO:0000256" key="6">
    <source>
        <dbReference type="ARBA" id="ARBA00023136"/>
    </source>
</evidence>
<feature type="domain" description="Mce/MlaD" evidence="8">
    <location>
        <begin position="54"/>
        <end position="145"/>
    </location>
</feature>
<name>A0A4R1F5A8_9GAMM</name>
<evidence type="ECO:0000256" key="7">
    <source>
        <dbReference type="SAM" id="Phobius"/>
    </source>
</evidence>
<feature type="transmembrane region" description="Helical" evidence="7">
    <location>
        <begin position="28"/>
        <end position="47"/>
    </location>
</feature>
<dbReference type="PANTHER" id="PTHR30462">
    <property type="entry name" value="INTERMEMBRANE TRANSPORT PROTEIN PQIB-RELATED"/>
    <property type="match status" value="1"/>
</dbReference>
<proteinExistence type="predicted"/>
<keyword evidence="3" id="KW-0997">Cell inner membrane</keyword>
<evidence type="ECO:0000259" key="8">
    <source>
        <dbReference type="Pfam" id="PF02470"/>
    </source>
</evidence>
<keyword evidence="5 7" id="KW-1133">Transmembrane helix</keyword>
<sequence>MAHTEPNLDNGINPDELPFAQVNPKARFSLIWIIPLTAALIGGWLIYKYYSERGTIINITFDEAAGIEEKKTPIRYKDVVVGKVRRLRLTEDLNKVRVTAEIYPEMAENLGTNTRFWVKKPRITLQGVSGLDTLLSGVYIGLDPGAKSEPLDNYLGLSTAPFITNDASGTRIAMRTENLGSLDIGSPVYYNKINVGEVTSYRLNSDTESIDVFIYVHEPYDKLIKSNTRFWNASGIEVDITATGISTRMESMTSLLIGGIAFETPKDGVSKEISGENAFTLYDSYKVAQENTELYNKLFYTMYFDDSLHGLTEDSSIEYSGVKVGRVEKISLQHDAANDNIKAAVKVSLRIDKFSNKADAKEAEEKLQSLVEEGLQAQLVVDSLLTGSQYISLHVPPSRLITGEKGRNEFALMPTSIKKASRFPTTAAQSTLMNFDATEISEALTDTLSSVKALINSDDIKKTLNGLANTTANLDRITSQLDKEGFSKELVNTLASAKKTTESINRLMLDAQKAVVTITSATDKLQKDAGHTLQTFSNVGNKLEQNAAKTMQSINRTSNTLDAGLKSTLSEDSALQHRLQVLINELTEASRSFSVLADTLQRKPDSLIFGK</sequence>
<gene>
    <name evidence="9" type="ORF">EV695_0437</name>
</gene>
<organism evidence="9 10">
    <name type="scientific">Cocleimonas flava</name>
    <dbReference type="NCBI Taxonomy" id="634765"/>
    <lineage>
        <taxon>Bacteria</taxon>
        <taxon>Pseudomonadati</taxon>
        <taxon>Pseudomonadota</taxon>
        <taxon>Gammaproteobacteria</taxon>
        <taxon>Thiotrichales</taxon>
        <taxon>Thiotrichaceae</taxon>
        <taxon>Cocleimonas</taxon>
    </lineage>
</organism>
<dbReference type="Pfam" id="PF02470">
    <property type="entry name" value="MlaD"/>
    <property type="match status" value="3"/>
</dbReference>
<evidence type="ECO:0000313" key="9">
    <source>
        <dbReference type="EMBL" id="TCJ88580.1"/>
    </source>
</evidence>
<dbReference type="AlphaFoldDB" id="A0A4R1F5A8"/>
<dbReference type="InterPro" id="IPR051800">
    <property type="entry name" value="PqiA-PqiB_transport"/>
</dbReference>
<evidence type="ECO:0000313" key="10">
    <source>
        <dbReference type="Proteomes" id="UP000294887"/>
    </source>
</evidence>
<dbReference type="Proteomes" id="UP000294887">
    <property type="component" value="Unassembled WGS sequence"/>
</dbReference>
<dbReference type="EMBL" id="SMFQ01000002">
    <property type="protein sequence ID" value="TCJ88580.1"/>
    <property type="molecule type" value="Genomic_DNA"/>
</dbReference>
<evidence type="ECO:0000256" key="3">
    <source>
        <dbReference type="ARBA" id="ARBA00022519"/>
    </source>
</evidence>
<keyword evidence="6 7" id="KW-0472">Membrane</keyword>
<dbReference type="PANTHER" id="PTHR30462:SF0">
    <property type="entry name" value="INTERMEMBRANE TRANSPORT PROTEIN YEBT"/>
    <property type="match status" value="1"/>
</dbReference>
<keyword evidence="10" id="KW-1185">Reference proteome</keyword>
<dbReference type="InterPro" id="IPR003399">
    <property type="entry name" value="Mce/MlaD"/>
</dbReference>
<dbReference type="GO" id="GO:0005886">
    <property type="term" value="C:plasma membrane"/>
    <property type="evidence" value="ECO:0007669"/>
    <property type="project" value="UniProtKB-SubCell"/>
</dbReference>
<keyword evidence="4 7" id="KW-0812">Transmembrane</keyword>
<feature type="domain" description="Mce/MlaD" evidence="8">
    <location>
        <begin position="169"/>
        <end position="229"/>
    </location>
</feature>
<evidence type="ECO:0000256" key="2">
    <source>
        <dbReference type="ARBA" id="ARBA00022475"/>
    </source>
</evidence>
<evidence type="ECO:0000256" key="5">
    <source>
        <dbReference type="ARBA" id="ARBA00022989"/>
    </source>
</evidence>
<evidence type="ECO:0000256" key="1">
    <source>
        <dbReference type="ARBA" id="ARBA00004533"/>
    </source>
</evidence>